<protein>
    <recommendedName>
        <fullName evidence="4">HD Cas3-type domain-containing protein</fullName>
    </recommendedName>
</protein>
<sequence>MAFIDDELFRYWGKFEGDRWHPLVYHCLDVASVALRWLNNTALNGTAVDTIIETPRRLIRRMSLSSRRSFLCPFG</sequence>
<name>A0ABS9EQR2_9BACT</name>
<evidence type="ECO:0000259" key="4">
    <source>
        <dbReference type="Pfam" id="PF18019"/>
    </source>
</evidence>
<keyword evidence="1" id="KW-0479">Metal-binding</keyword>
<keyword evidence="3" id="KW-0051">Antiviral defense</keyword>
<organism evidence="5 6">
    <name type="scientific">Dethiosulfovibrio marinus</name>
    <dbReference type="NCBI Taxonomy" id="133532"/>
    <lineage>
        <taxon>Bacteria</taxon>
        <taxon>Thermotogati</taxon>
        <taxon>Synergistota</taxon>
        <taxon>Synergistia</taxon>
        <taxon>Synergistales</taxon>
        <taxon>Dethiosulfovibrionaceae</taxon>
        <taxon>Dethiosulfovibrio</taxon>
    </lineage>
</organism>
<evidence type="ECO:0000256" key="3">
    <source>
        <dbReference type="ARBA" id="ARBA00023118"/>
    </source>
</evidence>
<dbReference type="Gene3D" id="1.10.3210.30">
    <property type="match status" value="1"/>
</dbReference>
<feature type="domain" description="HD Cas3-type" evidence="4">
    <location>
        <begin position="12"/>
        <end position="44"/>
    </location>
</feature>
<dbReference type="Proteomes" id="UP001200430">
    <property type="component" value="Unassembled WGS sequence"/>
</dbReference>
<gene>
    <name evidence="5" type="ORF">L2W38_11975</name>
</gene>
<accession>A0ABS9EQR2</accession>
<dbReference type="EMBL" id="JAKGUD010000017">
    <property type="protein sequence ID" value="MCF4143530.1"/>
    <property type="molecule type" value="Genomic_DNA"/>
</dbReference>
<dbReference type="InterPro" id="IPR006483">
    <property type="entry name" value="CRISPR-assoc_Cas3_HD"/>
</dbReference>
<comment type="caution">
    <text evidence="5">The sequence shown here is derived from an EMBL/GenBank/DDBJ whole genome shotgun (WGS) entry which is preliminary data.</text>
</comment>
<evidence type="ECO:0000256" key="2">
    <source>
        <dbReference type="ARBA" id="ARBA00022801"/>
    </source>
</evidence>
<reference evidence="5 6" key="1">
    <citation type="submission" date="2022-01" db="EMBL/GenBank/DDBJ databases">
        <title>Dethiosulfovibrio faecalis sp. nov., a novel proteolytic, non-sulfur-reducing bacterium isolated from a marine aquaculture solid waste bioreactor.</title>
        <authorList>
            <person name="Grabowski S."/>
            <person name="Apolinario E."/>
            <person name="Schneider N."/>
            <person name="Marshall C.W."/>
            <person name="Sowers K.R."/>
        </authorList>
    </citation>
    <scope>NUCLEOTIDE SEQUENCE [LARGE SCALE GENOMIC DNA]</scope>
    <source>
        <strain evidence="5 6">DSM 12537</strain>
    </source>
</reference>
<dbReference type="InterPro" id="IPR038257">
    <property type="entry name" value="CRISPR-assoc_Cas3_HD_sf"/>
</dbReference>
<evidence type="ECO:0000256" key="1">
    <source>
        <dbReference type="ARBA" id="ARBA00022723"/>
    </source>
</evidence>
<keyword evidence="6" id="KW-1185">Reference proteome</keyword>
<evidence type="ECO:0000313" key="5">
    <source>
        <dbReference type="EMBL" id="MCF4143530.1"/>
    </source>
</evidence>
<keyword evidence="2" id="KW-0378">Hydrolase</keyword>
<dbReference type="RefSeq" id="WP_236100268.1">
    <property type="nucleotide sequence ID" value="NZ_JAKGUD010000017.1"/>
</dbReference>
<dbReference type="Pfam" id="PF18019">
    <property type="entry name" value="Cas3_HD"/>
    <property type="match status" value="1"/>
</dbReference>
<proteinExistence type="predicted"/>
<evidence type="ECO:0000313" key="6">
    <source>
        <dbReference type="Proteomes" id="UP001200430"/>
    </source>
</evidence>